<dbReference type="Proteomes" id="UP000193689">
    <property type="component" value="Unassembled WGS sequence"/>
</dbReference>
<dbReference type="CDD" id="cd16963">
    <property type="entry name" value="CCE1"/>
    <property type="match status" value="1"/>
</dbReference>
<dbReference type="InterPro" id="IPR036397">
    <property type="entry name" value="RNaseH_sf"/>
</dbReference>
<dbReference type="STRING" id="1141098.A0A1Y2DZ07"/>
<dbReference type="InterPro" id="IPR015242">
    <property type="entry name" value="Ydc2_cat"/>
</dbReference>
<dbReference type="InterPro" id="IPR039197">
    <property type="entry name" value="Mrs1/Cce1"/>
</dbReference>
<feature type="domain" description="Mitochondrial resolvase Ydc2 catalytic" evidence="1">
    <location>
        <begin position="55"/>
        <end position="294"/>
    </location>
</feature>
<proteinExistence type="predicted"/>
<evidence type="ECO:0000313" key="2">
    <source>
        <dbReference type="EMBL" id="ORY64336.1"/>
    </source>
</evidence>
<evidence type="ECO:0000313" key="3">
    <source>
        <dbReference type="Proteomes" id="UP000193689"/>
    </source>
</evidence>
<dbReference type="GO" id="GO:0000403">
    <property type="term" value="F:Y-form DNA binding"/>
    <property type="evidence" value="ECO:0007669"/>
    <property type="project" value="TreeGrafter"/>
</dbReference>
<dbReference type="RefSeq" id="XP_040715750.1">
    <property type="nucleotide sequence ID" value="XM_040863891.1"/>
</dbReference>
<dbReference type="AlphaFoldDB" id="A0A1Y2DZ07"/>
<dbReference type="GO" id="GO:0070336">
    <property type="term" value="F:flap-structured DNA binding"/>
    <property type="evidence" value="ECO:0007669"/>
    <property type="project" value="TreeGrafter"/>
</dbReference>
<dbReference type="GeneID" id="63780103"/>
<accession>A0A1Y2DZ07</accession>
<dbReference type="SUPFAM" id="SSF53098">
    <property type="entry name" value="Ribonuclease H-like"/>
    <property type="match status" value="1"/>
</dbReference>
<gene>
    <name evidence="2" type="ORF">BCR38DRAFT_485494</name>
</gene>
<dbReference type="EMBL" id="MCFJ01000007">
    <property type="protein sequence ID" value="ORY64336.1"/>
    <property type="molecule type" value="Genomic_DNA"/>
</dbReference>
<comment type="caution">
    <text evidence="2">The sequence shown here is derived from an EMBL/GenBank/DDBJ whole genome shotgun (WGS) entry which is preliminary data.</text>
</comment>
<dbReference type="PANTHER" id="PTHR28072:SF1">
    <property type="entry name" value="CRUCIFORM CUTTING ENDONUCLEASE 1, MITOCHONDRIAL-RELATED"/>
    <property type="match status" value="1"/>
</dbReference>
<dbReference type="InParanoid" id="A0A1Y2DZ07"/>
<evidence type="ECO:0000259" key="1">
    <source>
        <dbReference type="Pfam" id="PF09159"/>
    </source>
</evidence>
<reference evidence="2 3" key="1">
    <citation type="submission" date="2016-07" db="EMBL/GenBank/DDBJ databases">
        <title>Pervasive Adenine N6-methylation of Active Genes in Fungi.</title>
        <authorList>
            <consortium name="DOE Joint Genome Institute"/>
            <person name="Mondo S.J."/>
            <person name="Dannebaum R.O."/>
            <person name="Kuo R.C."/>
            <person name="Labutti K."/>
            <person name="Haridas S."/>
            <person name="Kuo A."/>
            <person name="Salamov A."/>
            <person name="Ahrendt S.R."/>
            <person name="Lipzen A."/>
            <person name="Sullivan W."/>
            <person name="Andreopoulos W.B."/>
            <person name="Clum A."/>
            <person name="Lindquist E."/>
            <person name="Daum C."/>
            <person name="Ramamoorthy G.K."/>
            <person name="Gryganskyi A."/>
            <person name="Culley D."/>
            <person name="Magnuson J.K."/>
            <person name="James T.Y."/>
            <person name="O'Malley M.A."/>
            <person name="Stajich J.E."/>
            <person name="Spatafora J.W."/>
            <person name="Visel A."/>
            <person name="Grigoriev I.V."/>
        </authorList>
    </citation>
    <scope>NUCLEOTIDE SEQUENCE [LARGE SCALE GENOMIC DNA]</scope>
    <source>
        <strain evidence="2 3">CBS 129021</strain>
    </source>
</reference>
<dbReference type="Gene3D" id="3.30.420.10">
    <property type="entry name" value="Ribonuclease H-like superfamily/Ribonuclease H"/>
    <property type="match status" value="1"/>
</dbReference>
<protein>
    <submittedName>
        <fullName evidence="2">Mitochondrial resolvase Ydc2</fullName>
    </submittedName>
</protein>
<dbReference type="Pfam" id="PF09159">
    <property type="entry name" value="Ydc2-catalyt"/>
    <property type="match status" value="1"/>
</dbReference>
<name>A0A1Y2DZ07_9PEZI</name>
<dbReference type="GO" id="GO:0000402">
    <property type="term" value="F:crossed form four-way junction DNA binding"/>
    <property type="evidence" value="ECO:0007669"/>
    <property type="project" value="TreeGrafter"/>
</dbReference>
<dbReference type="FunCoup" id="A0A1Y2DZ07">
    <property type="interactions" value="22"/>
</dbReference>
<dbReference type="InterPro" id="IPR012337">
    <property type="entry name" value="RNaseH-like_sf"/>
</dbReference>
<organism evidence="2 3">
    <name type="scientific">Pseudomassariella vexata</name>
    <dbReference type="NCBI Taxonomy" id="1141098"/>
    <lineage>
        <taxon>Eukaryota</taxon>
        <taxon>Fungi</taxon>
        <taxon>Dikarya</taxon>
        <taxon>Ascomycota</taxon>
        <taxon>Pezizomycotina</taxon>
        <taxon>Sordariomycetes</taxon>
        <taxon>Xylariomycetidae</taxon>
        <taxon>Amphisphaeriales</taxon>
        <taxon>Pseudomassariaceae</taxon>
        <taxon>Pseudomassariella</taxon>
    </lineage>
</organism>
<sequence>MALRLPPLKQAQLKTLALACGLPLTGTKGVLIDYLLQACERQAHDKEHSILNKRVLSIDLGLRNLAFSLLHPLDQTSSAEIKKNGYDFRRPPRAQLETWSRFSIVPAQLATPLETKNYDAWSPAKLSQLTFGLVKDQLLTLKPTHILIERQRFRSGSMAAVQEWTLRVNTLEAMMHAVLRTLYEEKLWTGEVLSIPPARVGPFWLSDEGQGEKPVSKKSTKVRNKQAKIDLVGKWLEQEDIKVMEGARSTSRGFMNRWLNNPIELGMDEKLDKLDDLADCLLQGLAWIKWEQNRLVLTSHGPIVLLNQM</sequence>
<dbReference type="OrthoDB" id="5552842at2759"/>
<keyword evidence="3" id="KW-1185">Reference proteome</keyword>
<dbReference type="PANTHER" id="PTHR28072">
    <property type="entry name" value="CRUCIFORM CUTTING ENDONUCLEASE 1, MITOCHONDRIAL-RELATED"/>
    <property type="match status" value="1"/>
</dbReference>
<dbReference type="GO" id="GO:0005739">
    <property type="term" value="C:mitochondrion"/>
    <property type="evidence" value="ECO:0007669"/>
    <property type="project" value="TreeGrafter"/>
</dbReference>
<dbReference type="GO" id="GO:0004520">
    <property type="term" value="F:DNA endonuclease activity"/>
    <property type="evidence" value="ECO:0007669"/>
    <property type="project" value="TreeGrafter"/>
</dbReference>